<evidence type="ECO:0000256" key="1">
    <source>
        <dbReference type="SAM" id="Phobius"/>
    </source>
</evidence>
<keyword evidence="1" id="KW-0812">Transmembrane</keyword>
<proteinExistence type="predicted"/>
<keyword evidence="1" id="KW-1133">Transmembrane helix</keyword>
<feature type="transmembrane region" description="Helical" evidence="1">
    <location>
        <begin position="78"/>
        <end position="98"/>
    </location>
</feature>
<accession>A0A450SJ42</accession>
<gene>
    <name evidence="2" type="ORF">BECKFW1821B_GA0114236_10155</name>
</gene>
<evidence type="ECO:0000313" key="2">
    <source>
        <dbReference type="EMBL" id="VFJ53453.1"/>
    </source>
</evidence>
<dbReference type="EMBL" id="CAADFD010000015">
    <property type="protein sequence ID" value="VFJ53453.1"/>
    <property type="molecule type" value="Genomic_DNA"/>
</dbReference>
<keyword evidence="1" id="KW-0472">Membrane</keyword>
<name>A0A450SJ42_9GAMM</name>
<protein>
    <submittedName>
        <fullName evidence="2">Uncharacterized protein</fullName>
    </submittedName>
</protein>
<sequence>MERITQEIEDPEIKKELIEYLIELDRLNNESRDTNELFNGSIGENSEKSSINIGIISVAYAKGESYAEGKSGVGNRPILWSVLALLALVYLGLAYTLFSSNDPVKIDRAADLIKTLSAFFIGTATCVMT</sequence>
<dbReference type="AlphaFoldDB" id="A0A450SJ42"/>
<organism evidence="2">
    <name type="scientific">Candidatus Kentrum sp. FW</name>
    <dbReference type="NCBI Taxonomy" id="2126338"/>
    <lineage>
        <taxon>Bacteria</taxon>
        <taxon>Pseudomonadati</taxon>
        <taxon>Pseudomonadota</taxon>
        <taxon>Gammaproteobacteria</taxon>
        <taxon>Candidatus Kentrum</taxon>
    </lineage>
</organism>
<reference evidence="2" key="1">
    <citation type="submission" date="2019-02" db="EMBL/GenBank/DDBJ databases">
        <authorList>
            <person name="Gruber-Vodicka R. H."/>
            <person name="Seah K. B. B."/>
        </authorList>
    </citation>
    <scope>NUCLEOTIDE SEQUENCE</scope>
    <source>
        <strain evidence="2">BECK_BZ106</strain>
    </source>
</reference>